<organism evidence="7 8">
    <name type="scientific">Candidatus Collierbacteria bacterium GW2011_GWA2_46_26</name>
    <dbReference type="NCBI Taxonomy" id="1618381"/>
    <lineage>
        <taxon>Bacteria</taxon>
        <taxon>Candidatus Collieribacteriota</taxon>
    </lineage>
</organism>
<dbReference type="PROSITE" id="PS00745">
    <property type="entry name" value="RF_PROK_I"/>
    <property type="match status" value="1"/>
</dbReference>
<reference evidence="7 8" key="1">
    <citation type="journal article" date="2015" name="Nature">
        <title>rRNA introns, odd ribosomes, and small enigmatic genomes across a large radiation of phyla.</title>
        <authorList>
            <person name="Brown C.T."/>
            <person name="Hug L.A."/>
            <person name="Thomas B.C."/>
            <person name="Sharon I."/>
            <person name="Castelle C.J."/>
            <person name="Singh A."/>
            <person name="Wilkins M.J."/>
            <person name="Williams K.H."/>
            <person name="Banfield J.F."/>
        </authorList>
    </citation>
    <scope>NUCLEOTIDE SEQUENCE [LARGE SCALE GENOMIC DNA]</scope>
</reference>
<dbReference type="NCBIfam" id="TIGR00020">
    <property type="entry name" value="prfB"/>
    <property type="match status" value="1"/>
</dbReference>
<feature type="modified residue" description="N5-methylglutamine" evidence="4">
    <location>
        <position position="250"/>
    </location>
</feature>
<dbReference type="GO" id="GO:0016149">
    <property type="term" value="F:translation release factor activity, codon specific"/>
    <property type="evidence" value="ECO:0007669"/>
    <property type="project" value="UniProtKB-UniRule"/>
</dbReference>
<evidence type="ECO:0000256" key="5">
    <source>
        <dbReference type="NCBIfam" id="TIGR00020"/>
    </source>
</evidence>
<dbReference type="Pfam" id="PF03462">
    <property type="entry name" value="PCRF"/>
    <property type="match status" value="1"/>
</dbReference>
<dbReference type="InterPro" id="IPR000352">
    <property type="entry name" value="Pep_chain_release_fac_I"/>
</dbReference>
<dbReference type="AlphaFoldDB" id="A0A0G1PMK8"/>
<dbReference type="InterPro" id="IPR005139">
    <property type="entry name" value="PCRF"/>
</dbReference>
<keyword evidence="4" id="KW-0963">Cytoplasm</keyword>
<accession>A0A0G1PMK8</accession>
<dbReference type="HAMAP" id="MF_00094">
    <property type="entry name" value="Rel_fac_2"/>
    <property type="match status" value="1"/>
</dbReference>
<evidence type="ECO:0000256" key="2">
    <source>
        <dbReference type="ARBA" id="ARBA00022481"/>
    </source>
</evidence>
<dbReference type="Proteomes" id="UP000034794">
    <property type="component" value="Unassembled WGS sequence"/>
</dbReference>
<dbReference type="SUPFAM" id="SSF75620">
    <property type="entry name" value="Release factor"/>
    <property type="match status" value="1"/>
</dbReference>
<comment type="subcellular location">
    <subcellularLocation>
        <location evidence="4">Cytoplasm</location>
    </subcellularLocation>
</comment>
<dbReference type="PATRIC" id="fig|1618381.3.peg.212"/>
<gene>
    <name evidence="4" type="primary">prfB</name>
    <name evidence="7" type="ORF">UX47_C0001G0210</name>
</gene>
<comment type="PTM">
    <text evidence="4">Methylated by PrmC. Methylation increases the termination efficiency of RF2.</text>
</comment>
<dbReference type="Gene3D" id="3.30.160.20">
    <property type="match status" value="1"/>
</dbReference>
<evidence type="ECO:0000259" key="6">
    <source>
        <dbReference type="PROSITE" id="PS00745"/>
    </source>
</evidence>
<dbReference type="SMART" id="SM00937">
    <property type="entry name" value="PCRF"/>
    <property type="match status" value="1"/>
</dbReference>
<comment type="caution">
    <text evidence="7">The sequence shown here is derived from an EMBL/GenBank/DDBJ whole genome shotgun (WGS) entry which is preliminary data.</text>
</comment>
<keyword evidence="2 4" id="KW-0488">Methylation</keyword>
<name>A0A0G1PMK8_9BACT</name>
<keyword evidence="3 4" id="KW-0648">Protein biosynthesis</keyword>
<dbReference type="InterPro" id="IPR004374">
    <property type="entry name" value="PrfB"/>
</dbReference>
<dbReference type="PANTHER" id="PTHR43116:SF3">
    <property type="entry name" value="CLASS I PEPTIDE CHAIN RELEASE FACTOR"/>
    <property type="match status" value="1"/>
</dbReference>
<dbReference type="Gene3D" id="1.20.58.410">
    <property type="entry name" value="Release factor"/>
    <property type="match status" value="1"/>
</dbReference>
<dbReference type="InterPro" id="IPR045853">
    <property type="entry name" value="Pep_chain_release_fac_I_sf"/>
</dbReference>
<evidence type="ECO:0000256" key="3">
    <source>
        <dbReference type="ARBA" id="ARBA00022917"/>
    </source>
</evidence>
<feature type="domain" description="Prokaryotic-type class I peptide chain release factors" evidence="6">
    <location>
        <begin position="243"/>
        <end position="259"/>
    </location>
</feature>
<sequence length="369" mass="41694">MTSDSQIDLASLKNRAKDIVDKLNLPALRLDLEKLTFESGLPGLWTDEAHAKDVMSRVAGVRGSIESAERLMADLQSLGELLEMSKTSEDESMNRDIKILYETLQRSVEKMELITFLSGIYDSSEAVFSIKAGQGGTEAMDWASMLSRMYTRFFEKRGWSYETVEYSPGEEAGIKSVTYIVHGRFPYGYLKNEKGTHRLVRQSPFNADKLRQTSFAGVDITPLLPEEAEVEIRDEDIEFEASRSSGAGGQNVNKVSTAVRIKHLPSGIVVECQTQRYQDANRKIAMQILKSKLWEIQEAKRQEELNKIKGRATIASWGHQIRSYVLHPYKLVKDLRTEYEETNPDSVLDGNLDGFIESELKYFATTSPP</sequence>
<evidence type="ECO:0000256" key="4">
    <source>
        <dbReference type="HAMAP-Rule" id="MF_00094"/>
    </source>
</evidence>
<dbReference type="Pfam" id="PF00472">
    <property type="entry name" value="RF-1"/>
    <property type="match status" value="1"/>
</dbReference>
<dbReference type="Gene3D" id="3.30.70.1660">
    <property type="match status" value="1"/>
</dbReference>
<evidence type="ECO:0000313" key="7">
    <source>
        <dbReference type="EMBL" id="KKU33927.1"/>
    </source>
</evidence>
<protein>
    <recommendedName>
        <fullName evidence="4 5">Peptide chain release factor 2</fullName>
        <shortName evidence="4">RF-2</shortName>
    </recommendedName>
</protein>
<dbReference type="PANTHER" id="PTHR43116">
    <property type="entry name" value="PEPTIDE CHAIN RELEASE FACTOR 2"/>
    <property type="match status" value="1"/>
</dbReference>
<evidence type="ECO:0000256" key="1">
    <source>
        <dbReference type="ARBA" id="ARBA00010835"/>
    </source>
</evidence>
<comment type="similarity">
    <text evidence="1 4">Belongs to the prokaryotic/mitochondrial release factor family.</text>
</comment>
<proteinExistence type="inferred from homology"/>
<dbReference type="EMBL" id="LCMI01000001">
    <property type="protein sequence ID" value="KKU33927.1"/>
    <property type="molecule type" value="Genomic_DNA"/>
</dbReference>
<comment type="function">
    <text evidence="4">Peptide chain release factor 2 directs the termination of translation in response to the peptide chain termination codons UGA and UAA.</text>
</comment>
<dbReference type="GO" id="GO:0005737">
    <property type="term" value="C:cytoplasm"/>
    <property type="evidence" value="ECO:0007669"/>
    <property type="project" value="UniProtKB-SubCell"/>
</dbReference>
<evidence type="ECO:0000313" key="8">
    <source>
        <dbReference type="Proteomes" id="UP000034794"/>
    </source>
</evidence>